<sequence length="354" mass="38867">MIKILDMYIGRTIISTSALCLLVLTGLSGLIKFVDQLRYVGRGDFDIFDVGLYVLFLVPRDIEMFFPIAAMLGALIGVGMLASSSELVVMQAAGMSKFEITMSVMKTAIPLMLTIMLVGEYVAPASEATAREMKAQKISGGDLIGGARGSWAKDGDSFVNIGRVQDTGHLANITIYHFGKDKHLDEVTFAKQAVFDGDAWRIIDITDTRLTKPQVTVTHREQGRWKSTLTPDKLQVVTVHPESLSISGLLDYLDYLKVNQQDPTRYQLALWRKVGQPVTVAVMMLLALSFIFGPLRTVTMGARILLGVITGFGFYLTSEIFGPMSLVANLPPFLGAFLPAMLFAAVAIYLLQKR</sequence>
<dbReference type="EMBL" id="FNEM01000007">
    <property type="protein sequence ID" value="SDJ38204.1"/>
    <property type="molecule type" value="Genomic_DNA"/>
</dbReference>
<proteinExistence type="inferred from homology"/>
<feature type="transmembrane region" description="Helical" evidence="9">
    <location>
        <begin position="104"/>
        <end position="123"/>
    </location>
</feature>
<evidence type="ECO:0000313" key="10">
    <source>
        <dbReference type="EMBL" id="SDJ38204.1"/>
    </source>
</evidence>
<keyword evidence="7 9" id="KW-0472">Membrane</keyword>
<comment type="similarity">
    <text evidence="3">Belongs to the LptF/LptG family.</text>
</comment>
<dbReference type="InterPro" id="IPR030923">
    <property type="entry name" value="LptG"/>
</dbReference>
<gene>
    <name evidence="10" type="ORF">SAMN04488540_107151</name>
</gene>
<dbReference type="InterPro" id="IPR005495">
    <property type="entry name" value="LptG/LptF_permease"/>
</dbReference>
<feature type="transmembrane region" description="Helical" evidence="9">
    <location>
        <begin position="333"/>
        <end position="351"/>
    </location>
</feature>
<dbReference type="Proteomes" id="UP000199527">
    <property type="component" value="Unassembled WGS sequence"/>
</dbReference>
<dbReference type="NCBIfam" id="TIGR04408">
    <property type="entry name" value="LptG_lptG"/>
    <property type="match status" value="1"/>
</dbReference>
<keyword evidence="4" id="KW-1003">Cell membrane</keyword>
<evidence type="ECO:0000256" key="4">
    <source>
        <dbReference type="ARBA" id="ARBA00022475"/>
    </source>
</evidence>
<dbReference type="GO" id="GO:0043190">
    <property type="term" value="C:ATP-binding cassette (ABC) transporter complex"/>
    <property type="evidence" value="ECO:0007669"/>
    <property type="project" value="InterPro"/>
</dbReference>
<comment type="function">
    <text evidence="1">Part of the ABC transporter complex LptBFG involved in the translocation of lipopolysaccharide (LPS) from the inner membrane to the outer membrane.</text>
</comment>
<dbReference type="Pfam" id="PF03739">
    <property type="entry name" value="LptF_LptG"/>
    <property type="match status" value="1"/>
</dbReference>
<keyword evidence="5 9" id="KW-0812">Transmembrane</keyword>
<feature type="transmembrane region" description="Helical" evidence="9">
    <location>
        <begin position="64"/>
        <end position="83"/>
    </location>
</feature>
<evidence type="ECO:0000256" key="3">
    <source>
        <dbReference type="ARBA" id="ARBA00007725"/>
    </source>
</evidence>
<accession>A0A1G8T9X3</accession>
<evidence type="ECO:0000256" key="7">
    <source>
        <dbReference type="ARBA" id="ARBA00023136"/>
    </source>
</evidence>
<evidence type="ECO:0000256" key="6">
    <source>
        <dbReference type="ARBA" id="ARBA00022989"/>
    </source>
</evidence>
<reference evidence="11" key="1">
    <citation type="submission" date="2016-10" db="EMBL/GenBank/DDBJ databases">
        <authorList>
            <person name="Varghese N."/>
            <person name="Submissions S."/>
        </authorList>
    </citation>
    <scope>NUCLEOTIDE SEQUENCE [LARGE SCALE GENOMIC DNA]</scope>
    <source>
        <strain evidence="11">DSM 23317</strain>
    </source>
</reference>
<dbReference type="PANTHER" id="PTHR33529:SF2">
    <property type="entry name" value="LIPOPOLYSACCHARIDE EXPORT SYSTEM PERMEASE PROTEIN LPTG"/>
    <property type="match status" value="1"/>
</dbReference>
<feature type="transmembrane region" description="Helical" evidence="9">
    <location>
        <begin position="304"/>
        <end position="321"/>
    </location>
</feature>
<feature type="transmembrane region" description="Helical" evidence="9">
    <location>
        <begin position="274"/>
        <end position="292"/>
    </location>
</feature>
<feature type="transmembrane region" description="Helical" evidence="9">
    <location>
        <begin position="12"/>
        <end position="31"/>
    </location>
</feature>
<keyword evidence="6 9" id="KW-1133">Transmembrane helix</keyword>
<dbReference type="GO" id="GO:0055085">
    <property type="term" value="P:transmembrane transport"/>
    <property type="evidence" value="ECO:0007669"/>
    <property type="project" value="InterPro"/>
</dbReference>
<keyword evidence="11" id="KW-1185">Reference proteome</keyword>
<dbReference type="AlphaFoldDB" id="A0A1G8T9X3"/>
<comment type="subcellular location">
    <subcellularLocation>
        <location evidence="2">Cell membrane</location>
        <topology evidence="2">Multi-pass membrane protein</topology>
    </subcellularLocation>
</comment>
<dbReference type="GO" id="GO:0015920">
    <property type="term" value="P:lipopolysaccharide transport"/>
    <property type="evidence" value="ECO:0007669"/>
    <property type="project" value="TreeGrafter"/>
</dbReference>
<name>A0A1G8T9X3_9GAMM</name>
<evidence type="ECO:0000256" key="8">
    <source>
        <dbReference type="ARBA" id="ARBA00026081"/>
    </source>
</evidence>
<organism evidence="10 11">
    <name type="scientific">Ferrimonas sediminum</name>
    <dbReference type="NCBI Taxonomy" id="718193"/>
    <lineage>
        <taxon>Bacteria</taxon>
        <taxon>Pseudomonadati</taxon>
        <taxon>Pseudomonadota</taxon>
        <taxon>Gammaproteobacteria</taxon>
        <taxon>Alteromonadales</taxon>
        <taxon>Ferrimonadaceae</taxon>
        <taxon>Ferrimonas</taxon>
    </lineage>
</organism>
<evidence type="ECO:0000256" key="5">
    <source>
        <dbReference type="ARBA" id="ARBA00022692"/>
    </source>
</evidence>
<evidence type="ECO:0000256" key="2">
    <source>
        <dbReference type="ARBA" id="ARBA00004651"/>
    </source>
</evidence>
<evidence type="ECO:0000256" key="9">
    <source>
        <dbReference type="SAM" id="Phobius"/>
    </source>
</evidence>
<evidence type="ECO:0000313" key="11">
    <source>
        <dbReference type="Proteomes" id="UP000199527"/>
    </source>
</evidence>
<evidence type="ECO:0000256" key="1">
    <source>
        <dbReference type="ARBA" id="ARBA00002265"/>
    </source>
</evidence>
<comment type="subunit">
    <text evidence="8">Component of the lipopolysaccharide transport and assembly complex. The LptBFG transporter is composed of two ATP-binding proteins (LptB) and two transmembrane proteins (LptF and LptG).</text>
</comment>
<protein>
    <submittedName>
        <fullName evidence="10">Lipopolysaccharide export system permease protein</fullName>
    </submittedName>
</protein>
<dbReference type="PANTHER" id="PTHR33529">
    <property type="entry name" value="SLR0882 PROTEIN-RELATED"/>
    <property type="match status" value="1"/>
</dbReference>